<dbReference type="OrthoDB" id="4802815at2"/>
<dbReference type="RefSeq" id="WP_110500881.1">
    <property type="nucleotide sequence ID" value="NZ_QJVD01000009.1"/>
</dbReference>
<reference evidence="1 2" key="1">
    <citation type="submission" date="2018-05" db="EMBL/GenBank/DDBJ databases">
        <title>Genetic diversity of glacier-inhabiting Cryobacterium bacteria in China and description of Cryobacterium mengkeensis sp. nov. and Arthrobacter glacialis sp. nov.</title>
        <authorList>
            <person name="Liu Q."/>
            <person name="Xin Y.-H."/>
        </authorList>
    </citation>
    <scope>NUCLEOTIDE SEQUENCE [LARGE SCALE GENOMIC DNA]</scope>
    <source>
        <strain evidence="1 2">LI2</strain>
    </source>
</reference>
<evidence type="ECO:0008006" key="3">
    <source>
        <dbReference type="Google" id="ProtNLM"/>
    </source>
</evidence>
<protein>
    <recommendedName>
        <fullName evidence="3">AbiEi antitoxin C-terminal domain-containing protein</fullName>
    </recommendedName>
</protein>
<dbReference type="EMBL" id="QJVD01000009">
    <property type="protein sequence ID" value="PYI67442.1"/>
    <property type="molecule type" value="Genomic_DNA"/>
</dbReference>
<dbReference type="Proteomes" id="UP000247832">
    <property type="component" value="Unassembled WGS sequence"/>
</dbReference>
<comment type="caution">
    <text evidence="1">The sequence shown here is derived from an EMBL/GenBank/DDBJ whole genome shotgun (WGS) entry which is preliminary data.</text>
</comment>
<proteinExistence type="predicted"/>
<evidence type="ECO:0000313" key="2">
    <source>
        <dbReference type="Proteomes" id="UP000247832"/>
    </source>
</evidence>
<sequence>MSISLEPAGILAPGGQFTLAELCAMRQDGVLAHVYGQAFRSIAEPETPALRAAALAVQVPAGLAERAVLGRSAAAWIYGCAPPPPVICLLIPREHRTSTLPPHSGCVLHEVRLDKYDVDRLGGAQVTCALRTAVDVATNETVDVAVPVLLALAGTAGLNCPLGRISAAISLVRHVPGKRRAQALVRSLLER</sequence>
<organism evidence="1 2">
    <name type="scientific">Arthrobacter livingstonensis</name>
    <dbReference type="NCBI Taxonomy" id="670078"/>
    <lineage>
        <taxon>Bacteria</taxon>
        <taxon>Bacillati</taxon>
        <taxon>Actinomycetota</taxon>
        <taxon>Actinomycetes</taxon>
        <taxon>Micrococcales</taxon>
        <taxon>Micrococcaceae</taxon>
        <taxon>Arthrobacter</taxon>
    </lineage>
</organism>
<gene>
    <name evidence="1" type="ORF">CVV68_10085</name>
</gene>
<accession>A0A2V5L9L3</accession>
<evidence type="ECO:0000313" key="1">
    <source>
        <dbReference type="EMBL" id="PYI67442.1"/>
    </source>
</evidence>
<dbReference type="AlphaFoldDB" id="A0A2V5L9L3"/>
<keyword evidence="2" id="KW-1185">Reference proteome</keyword>
<name>A0A2V5L9L3_9MICC</name>